<dbReference type="GO" id="GO:0004637">
    <property type="term" value="F:phosphoribosylamine-glycine ligase activity"/>
    <property type="evidence" value="ECO:0007669"/>
    <property type="project" value="UniProtKB-EC"/>
</dbReference>
<dbReference type="SUPFAM" id="SSF51246">
    <property type="entry name" value="Rudiment single hybrid motif"/>
    <property type="match status" value="1"/>
</dbReference>
<keyword evidence="4 10" id="KW-0547">Nucleotide-binding</keyword>
<evidence type="ECO:0000256" key="2">
    <source>
        <dbReference type="ARBA" id="ARBA00013255"/>
    </source>
</evidence>
<evidence type="ECO:0000256" key="1">
    <source>
        <dbReference type="ARBA" id="ARBA00005174"/>
    </source>
</evidence>
<dbReference type="Gene3D" id="3.30.1490.20">
    <property type="entry name" value="ATP-grasp fold, A domain"/>
    <property type="match status" value="1"/>
</dbReference>
<dbReference type="Gene3D" id="3.90.600.10">
    <property type="entry name" value="Phosphoribosylglycinamide synthetase, C-terminal domain"/>
    <property type="match status" value="1"/>
</dbReference>
<dbReference type="InterPro" id="IPR000115">
    <property type="entry name" value="PRibGlycinamide_synth"/>
</dbReference>
<proteinExistence type="inferred from homology"/>
<accession>A0A8K0IWX8</accession>
<dbReference type="Gene3D" id="3.30.470.20">
    <property type="entry name" value="ATP-grasp fold, B domain"/>
    <property type="match status" value="1"/>
</dbReference>
<dbReference type="PANTHER" id="PTHR43472">
    <property type="entry name" value="PHOSPHORIBOSYLAMINE--GLYCINE LIGASE"/>
    <property type="match status" value="1"/>
</dbReference>
<dbReference type="HAMAP" id="MF_00138">
    <property type="entry name" value="GARS"/>
    <property type="match status" value="1"/>
</dbReference>
<dbReference type="Pfam" id="PF02843">
    <property type="entry name" value="GARS_C"/>
    <property type="match status" value="1"/>
</dbReference>
<comment type="similarity">
    <text evidence="7">Belongs to the GARS family.</text>
</comment>
<dbReference type="GO" id="GO:0006189">
    <property type="term" value="P:'de novo' IMP biosynthetic process"/>
    <property type="evidence" value="ECO:0007669"/>
    <property type="project" value="UniProtKB-UniPathway"/>
</dbReference>
<evidence type="ECO:0000313" key="14">
    <source>
        <dbReference type="Proteomes" id="UP000797356"/>
    </source>
</evidence>
<dbReference type="UniPathway" id="UPA00074">
    <property type="reaction ID" value="UER00125"/>
</dbReference>
<dbReference type="Proteomes" id="UP000797356">
    <property type="component" value="Chromosome 15"/>
</dbReference>
<keyword evidence="6 10" id="KW-0067">ATP-binding</keyword>
<dbReference type="InterPro" id="IPR013815">
    <property type="entry name" value="ATP_grasp_subdomain_1"/>
</dbReference>
<dbReference type="SUPFAM" id="SSF53474">
    <property type="entry name" value="alpha/beta-Hydrolases"/>
    <property type="match status" value="1"/>
</dbReference>
<keyword evidence="3 13" id="KW-0436">Ligase</keyword>
<reference evidence="13" key="1">
    <citation type="journal article" date="2017" name="Gigascience">
        <title>The genome draft of coconut (Cocos nucifera).</title>
        <authorList>
            <person name="Xiao Y."/>
            <person name="Xu P."/>
            <person name="Fan H."/>
            <person name="Baudouin L."/>
            <person name="Xia W."/>
            <person name="Bocs S."/>
            <person name="Xu J."/>
            <person name="Li Q."/>
            <person name="Guo A."/>
            <person name="Zhou L."/>
            <person name="Li J."/>
            <person name="Wu Y."/>
            <person name="Ma Z."/>
            <person name="Armero A."/>
            <person name="Issali A.E."/>
            <person name="Liu N."/>
            <person name="Peng M."/>
            <person name="Yang Y."/>
        </authorList>
    </citation>
    <scope>NUCLEOTIDE SEQUENCE</scope>
    <source>
        <tissue evidence="13">Spear leaf of Hainan Tall coconut</tissue>
    </source>
</reference>
<dbReference type="InterPro" id="IPR020562">
    <property type="entry name" value="PRibGlycinamide_synth_N"/>
</dbReference>
<dbReference type="InterPro" id="IPR037123">
    <property type="entry name" value="PRibGlycinamide_synth_C_sf"/>
</dbReference>
<dbReference type="EMBL" id="CM017886">
    <property type="protein sequence ID" value="KAG1370010.1"/>
    <property type="molecule type" value="Genomic_DNA"/>
</dbReference>
<evidence type="ECO:0000313" key="13">
    <source>
        <dbReference type="EMBL" id="KAG1370010.1"/>
    </source>
</evidence>
<dbReference type="PANTHER" id="PTHR43472:SF1">
    <property type="entry name" value="PHOSPHORIBOSYLAMINE--GLYCINE LIGASE, CHLOROPLASTIC"/>
    <property type="match status" value="1"/>
</dbReference>
<keyword evidence="5" id="KW-0658">Purine biosynthesis</keyword>
<protein>
    <recommendedName>
        <fullName evidence="2">phosphoribosylamine--glycine ligase</fullName>
        <ecNumber evidence="2">6.3.4.13</ecNumber>
    </recommendedName>
    <alternativeName>
        <fullName evidence="8">Glycinamide ribonucleotide synthetase</fullName>
    </alternativeName>
    <alternativeName>
        <fullName evidence="9">Phosphoribosylglycinamide synthetase</fullName>
    </alternativeName>
</protein>
<dbReference type="GO" id="GO:0009113">
    <property type="term" value="P:purine nucleobase biosynthetic process"/>
    <property type="evidence" value="ECO:0007669"/>
    <property type="project" value="InterPro"/>
</dbReference>
<comment type="pathway">
    <text evidence="1">Purine metabolism; IMP biosynthesis via de novo pathway; N(1)-(5-phospho-D-ribosyl)glycinamide from 5-phospho-alpha-D-ribose 1-diphosphate: step 2/2.</text>
</comment>
<dbReference type="FunFam" id="3.30.1490.20:FF:000006">
    <property type="entry name" value="phosphoribosylamine--glycine ligase, chloroplastic-like"/>
    <property type="match status" value="1"/>
</dbReference>
<name>A0A8K0IWX8_COCNU</name>
<feature type="domain" description="ATP-grasp" evidence="12">
    <location>
        <begin position="251"/>
        <end position="456"/>
    </location>
</feature>
<evidence type="ECO:0000256" key="6">
    <source>
        <dbReference type="ARBA" id="ARBA00022840"/>
    </source>
</evidence>
<dbReference type="InterPro" id="IPR020561">
    <property type="entry name" value="PRibGlycinamid_synth_ATP-grasp"/>
</dbReference>
<evidence type="ECO:0000256" key="5">
    <source>
        <dbReference type="ARBA" id="ARBA00022755"/>
    </source>
</evidence>
<dbReference type="Pfam" id="PF02844">
    <property type="entry name" value="GARS_N"/>
    <property type="match status" value="1"/>
</dbReference>
<dbReference type="NCBIfam" id="TIGR00877">
    <property type="entry name" value="purD"/>
    <property type="match status" value="1"/>
</dbReference>
<dbReference type="SMART" id="SM01209">
    <property type="entry name" value="GARS_A"/>
    <property type="match status" value="1"/>
</dbReference>
<dbReference type="InterPro" id="IPR011054">
    <property type="entry name" value="Rudment_hybrid_motif"/>
</dbReference>
<dbReference type="OrthoDB" id="2018833at2759"/>
<evidence type="ECO:0000256" key="3">
    <source>
        <dbReference type="ARBA" id="ARBA00022598"/>
    </source>
</evidence>
<comment type="caution">
    <text evidence="13">The sequence shown here is derived from an EMBL/GenBank/DDBJ whole genome shotgun (WGS) entry which is preliminary data.</text>
</comment>
<dbReference type="InterPro" id="IPR029058">
    <property type="entry name" value="AB_hydrolase_fold"/>
</dbReference>
<dbReference type="InterPro" id="IPR020560">
    <property type="entry name" value="PRibGlycinamide_synth_C-dom"/>
</dbReference>
<dbReference type="PROSITE" id="PS50975">
    <property type="entry name" value="ATP_GRASP"/>
    <property type="match status" value="1"/>
</dbReference>
<dbReference type="AlphaFoldDB" id="A0A8K0IWX8"/>
<dbReference type="InterPro" id="IPR016185">
    <property type="entry name" value="PreATP-grasp_dom_sf"/>
</dbReference>
<dbReference type="PROSITE" id="PS00184">
    <property type="entry name" value="GARS"/>
    <property type="match status" value="1"/>
</dbReference>
<gene>
    <name evidence="13" type="ORF">COCNU_15G003760</name>
</gene>
<evidence type="ECO:0000256" key="4">
    <source>
        <dbReference type="ARBA" id="ARBA00022741"/>
    </source>
</evidence>
<organism evidence="13 14">
    <name type="scientific">Cocos nucifera</name>
    <name type="common">Coconut palm</name>
    <dbReference type="NCBI Taxonomy" id="13894"/>
    <lineage>
        <taxon>Eukaryota</taxon>
        <taxon>Viridiplantae</taxon>
        <taxon>Streptophyta</taxon>
        <taxon>Embryophyta</taxon>
        <taxon>Tracheophyta</taxon>
        <taxon>Spermatophyta</taxon>
        <taxon>Magnoliopsida</taxon>
        <taxon>Liliopsida</taxon>
        <taxon>Arecaceae</taxon>
        <taxon>Arecoideae</taxon>
        <taxon>Cocoseae</taxon>
        <taxon>Attaleinae</taxon>
        <taxon>Cocos</taxon>
    </lineage>
</organism>
<evidence type="ECO:0000256" key="10">
    <source>
        <dbReference type="PROSITE-ProRule" id="PRU00409"/>
    </source>
</evidence>
<dbReference type="SUPFAM" id="SSF52440">
    <property type="entry name" value="PreATP-grasp domain"/>
    <property type="match status" value="1"/>
</dbReference>
<keyword evidence="14" id="KW-1185">Reference proteome</keyword>
<dbReference type="InterPro" id="IPR020559">
    <property type="entry name" value="PRibGlycinamide_synth_CS"/>
</dbReference>
<dbReference type="GO" id="GO:0046872">
    <property type="term" value="F:metal ion binding"/>
    <property type="evidence" value="ECO:0007669"/>
    <property type="project" value="InterPro"/>
</dbReference>
<dbReference type="SUPFAM" id="SSF56059">
    <property type="entry name" value="Glutathione synthetase ATP-binding domain-like"/>
    <property type="match status" value="1"/>
</dbReference>
<feature type="region of interest" description="Disordered" evidence="11">
    <location>
        <begin position="665"/>
        <end position="686"/>
    </location>
</feature>
<dbReference type="GO" id="GO:0005524">
    <property type="term" value="F:ATP binding"/>
    <property type="evidence" value="ECO:0007669"/>
    <property type="project" value="UniProtKB-UniRule"/>
</dbReference>
<sequence>MRRLLKEMGVNKEAGFRPLTDSNGNQESMACAAYNIGSSLRFPDSRPAKAFPKNHLFGGLSSSISFVGYQKWRWSDLSLSHIGESPVSPRWSFITRASNGSNGDSQGTAFSGNGNGSAKVAGSPFLFFIGSNCKFLIVEERVVVLVIGGGGREHALCYALKQSPSCDAVFCAPGNAGIGQSGDATCISDLNISDSAAVISFCRMWVVGLVVIGPEAPLVAGLANDLVKAGIPTFGPSAEAAALEGSKDFMKKLCDKYGIPTAKYQTFTNPSDAKQYVKEQGAPIVVKADGLAAGKGVIVAMTLEEAYEAIDSMLVNGAFGSAGSRVIIEEFLEGEEASFFALVDGETALPLESAQDHKRVGDGDAGPNTGGMGAYSPAPVLTKELQSVVMESIILPTVKGMAAEGCKFVGVLYAGLMIEKKSRLPKLIEYNVRFGDPECQKKIDINNLKGLILVASWDEIFHAISWVLLAASRGELGNVSLSWSPGPAMVVVMASRGYPGAYEKGTVIRNLEEAELISPMVKIFHAGTALDSNGNFIASGGRVLGDYYMDNKKLIMGTISRFLSFLVQPKDLMDCMPDTIPPKQASKVGFHPKLQALCPSKYFQTCFNSSFSSMGNGLACMPIKDLRGGFGSRSKRNSSQRKMAAQEELLHRRALSMAINQQNSQRFDGSMSRRTGSMSSRRRTLSDPFSNGKQVPIYLENIETRKFVLVHGEGFGAWCWYKTISLLEEVGLTAVALDLTGSGIDNTDINSVTTMADYAKPLTDYLHGLPDDEKLGSEENFMEESRSLLYGNGRDKPPTGLMFDKQQIKGLFFNHSPSKDIALAMVSMRPIPLAPIMEKMSLTPGNYGTVRRYFIQTIEDNMLSPDIQEKLVRENPPHGIYKIKGSDHCPFFSKPQSLNKILLEIAQLSW</sequence>
<evidence type="ECO:0000256" key="8">
    <source>
        <dbReference type="ARBA" id="ARBA00042242"/>
    </source>
</evidence>
<reference evidence="13" key="2">
    <citation type="submission" date="2019-07" db="EMBL/GenBank/DDBJ databases">
        <authorList>
            <person name="Yang Y."/>
            <person name="Bocs S."/>
            <person name="Baudouin L."/>
        </authorList>
    </citation>
    <scope>NUCLEOTIDE SEQUENCE</scope>
    <source>
        <tissue evidence="13">Spear leaf of Hainan Tall coconut</tissue>
    </source>
</reference>
<evidence type="ECO:0000256" key="11">
    <source>
        <dbReference type="SAM" id="MobiDB-lite"/>
    </source>
</evidence>
<evidence type="ECO:0000256" key="7">
    <source>
        <dbReference type="ARBA" id="ARBA00038345"/>
    </source>
</evidence>
<dbReference type="Gene3D" id="3.40.50.1820">
    <property type="entry name" value="alpha/beta hydrolase"/>
    <property type="match status" value="2"/>
</dbReference>
<dbReference type="EC" id="6.3.4.13" evidence="2"/>
<dbReference type="Pfam" id="PF01071">
    <property type="entry name" value="GARS_A"/>
    <property type="match status" value="1"/>
</dbReference>
<dbReference type="SMART" id="SM01210">
    <property type="entry name" value="GARS_C"/>
    <property type="match status" value="1"/>
</dbReference>
<feature type="compositionally biased region" description="Low complexity" evidence="11">
    <location>
        <begin position="669"/>
        <end position="679"/>
    </location>
</feature>
<dbReference type="InterPro" id="IPR011761">
    <property type="entry name" value="ATP-grasp"/>
</dbReference>
<evidence type="ECO:0000256" key="9">
    <source>
        <dbReference type="ARBA" id="ARBA00042864"/>
    </source>
</evidence>
<evidence type="ECO:0000259" key="12">
    <source>
        <dbReference type="PROSITE" id="PS50975"/>
    </source>
</evidence>
<dbReference type="Gene3D" id="3.40.50.20">
    <property type="match status" value="1"/>
</dbReference>